<feature type="compositionally biased region" description="Polar residues" evidence="2">
    <location>
        <begin position="200"/>
        <end position="213"/>
    </location>
</feature>
<dbReference type="GO" id="GO:0008017">
    <property type="term" value="F:microtubule binding"/>
    <property type="evidence" value="ECO:0007669"/>
    <property type="project" value="TreeGrafter"/>
</dbReference>
<dbReference type="InterPro" id="IPR007573">
    <property type="entry name" value="QWRF"/>
</dbReference>
<feature type="region of interest" description="Disordered" evidence="2">
    <location>
        <begin position="269"/>
        <end position="301"/>
    </location>
</feature>
<feature type="region of interest" description="Disordered" evidence="2">
    <location>
        <begin position="200"/>
        <end position="219"/>
    </location>
</feature>
<comment type="similarity">
    <text evidence="1">Belongs to the QWRF family.</text>
</comment>
<evidence type="ECO:0000256" key="2">
    <source>
        <dbReference type="SAM" id="MobiDB-lite"/>
    </source>
</evidence>
<dbReference type="PANTHER" id="PTHR31807:SF6">
    <property type="entry name" value="PROTEIN ENDOSPERM DEFECTIVE 1-RELATED"/>
    <property type="match status" value="1"/>
</dbReference>
<name>A0A6J5UGF8_PRUAR</name>
<dbReference type="GO" id="GO:0005737">
    <property type="term" value="C:cytoplasm"/>
    <property type="evidence" value="ECO:0007669"/>
    <property type="project" value="TreeGrafter"/>
</dbReference>
<reference evidence="3 4" key="1">
    <citation type="submission" date="2020-05" db="EMBL/GenBank/DDBJ databases">
        <authorList>
            <person name="Campoy J."/>
            <person name="Schneeberger K."/>
            <person name="Spophaly S."/>
        </authorList>
    </citation>
    <scope>NUCLEOTIDE SEQUENCE [LARGE SCALE GENOMIC DNA]</scope>
    <source>
        <strain evidence="3">PruArmRojPasFocal</strain>
    </source>
</reference>
<feature type="compositionally biased region" description="Pro residues" evidence="2">
    <location>
        <begin position="52"/>
        <end position="62"/>
    </location>
</feature>
<dbReference type="EMBL" id="CAEKDK010000004">
    <property type="protein sequence ID" value="CAB4275560.1"/>
    <property type="molecule type" value="Genomic_DNA"/>
</dbReference>
<dbReference type="GO" id="GO:0005880">
    <property type="term" value="C:nuclear microtubule"/>
    <property type="evidence" value="ECO:0007669"/>
    <property type="project" value="TreeGrafter"/>
</dbReference>
<accession>A0A6J5UGF8</accession>
<evidence type="ECO:0000313" key="4">
    <source>
        <dbReference type="Proteomes" id="UP000507222"/>
    </source>
</evidence>
<dbReference type="AlphaFoldDB" id="A0A6J5UGF8"/>
<feature type="compositionally biased region" description="Polar residues" evidence="2">
    <location>
        <begin position="144"/>
        <end position="156"/>
    </location>
</feature>
<dbReference type="GO" id="GO:0051225">
    <property type="term" value="P:spindle assembly"/>
    <property type="evidence" value="ECO:0007669"/>
    <property type="project" value="TreeGrafter"/>
</dbReference>
<feature type="compositionally biased region" description="Low complexity" evidence="2">
    <location>
        <begin position="277"/>
        <end position="289"/>
    </location>
</feature>
<dbReference type="Pfam" id="PF04484">
    <property type="entry name" value="QWRF"/>
    <property type="match status" value="1"/>
</dbReference>
<organism evidence="3 4">
    <name type="scientific">Prunus armeniaca</name>
    <name type="common">Apricot</name>
    <name type="synonym">Armeniaca vulgaris</name>
    <dbReference type="NCBI Taxonomy" id="36596"/>
    <lineage>
        <taxon>Eukaryota</taxon>
        <taxon>Viridiplantae</taxon>
        <taxon>Streptophyta</taxon>
        <taxon>Embryophyta</taxon>
        <taxon>Tracheophyta</taxon>
        <taxon>Spermatophyta</taxon>
        <taxon>Magnoliopsida</taxon>
        <taxon>eudicotyledons</taxon>
        <taxon>Gunneridae</taxon>
        <taxon>Pentapetalae</taxon>
        <taxon>rosids</taxon>
        <taxon>fabids</taxon>
        <taxon>Rosales</taxon>
        <taxon>Rosaceae</taxon>
        <taxon>Amygdaloideae</taxon>
        <taxon>Amygdaleae</taxon>
        <taxon>Prunus</taxon>
    </lineage>
</organism>
<feature type="compositionally biased region" description="Polar residues" evidence="2">
    <location>
        <begin position="290"/>
        <end position="301"/>
    </location>
</feature>
<gene>
    <name evidence="3" type="ORF">CURHAP_LOCUS24485</name>
</gene>
<dbReference type="Proteomes" id="UP000507222">
    <property type="component" value="Unassembled WGS sequence"/>
</dbReference>
<protein>
    <recommendedName>
        <fullName evidence="5">Protein ENDOSPERM DEFECTIVE 1</fullName>
    </recommendedName>
</protein>
<feature type="region of interest" description="Disordered" evidence="2">
    <location>
        <begin position="394"/>
        <end position="416"/>
    </location>
</feature>
<feature type="region of interest" description="Disordered" evidence="2">
    <location>
        <begin position="45"/>
        <end position="161"/>
    </location>
</feature>
<sequence>MLIHRLLVQPILEDRRIGEEPIKGVGREKNMDQLMVESCGSATVEDAAACAPPHPPPPPPPTAHRRPRVREVSSRFMSPAVSTGDLPHPLPTKSPLPKHHQHGISTPSSTLAEIQSRQRSSSVNRRRRHLDLEPFRCSDENRPTGFSSIHTPSQSWEIPLPPEQMLNYTGRKQRPVKPFKENGGGKVLQQQQKQHLTKTCTGKGSNAFTTPSRPDTPIVTASLDRTSRFRLIQQRSTNITPTAAAKLLQSSGMSLPAPPINLVTETEANTQDATSAPQLDPSSPSSLPDVNNQSQMPVVPSCSTRCLPDIRSSMPEADLLPSVSSRQLVDKSSGSRGNATVTVSDDFFKCSASPCSRSLKLPLSSSDILSFQPNKGSERLTSVLSKPYTNTGKMGGLCLPPVPPSTSAKLSSDTRRGKKVSGHLEDVHSLRVLHNRYLQWRYTNARAEASMRAQQRETERTLYSLAVKIAELYDSVKRKRIELGILQRTETLSAILDAQIPYLDQWFALQGDHSSSLAEATQALSNASFQLPISGNVRVDLQEVKEALNSAVEVMEIIDLQVQRSTAKAEETENLISELARVTGGERALIEECGNMLSKTYTTQEILFRNYALLSGERVELKGPDNPVETLLFLKSISSTKTEQ</sequence>
<dbReference type="PANTHER" id="PTHR31807">
    <property type="entry name" value="AUGMIN FAMILY MEMBER"/>
    <property type="match status" value="1"/>
</dbReference>
<evidence type="ECO:0000256" key="1">
    <source>
        <dbReference type="ARBA" id="ARBA00010016"/>
    </source>
</evidence>
<evidence type="ECO:0000313" key="3">
    <source>
        <dbReference type="EMBL" id="CAB4275560.1"/>
    </source>
</evidence>
<proteinExistence type="inferred from homology"/>
<feature type="compositionally biased region" description="Basic and acidic residues" evidence="2">
    <location>
        <begin position="130"/>
        <end position="142"/>
    </location>
</feature>
<feature type="compositionally biased region" description="Polar residues" evidence="2">
    <location>
        <begin position="103"/>
        <end position="115"/>
    </location>
</feature>
<evidence type="ECO:0008006" key="5">
    <source>
        <dbReference type="Google" id="ProtNLM"/>
    </source>
</evidence>